<dbReference type="AlphaFoldDB" id="A0A1B6GXF1"/>
<feature type="non-terminal residue" evidence="2">
    <location>
        <position position="1"/>
    </location>
</feature>
<feature type="region of interest" description="Disordered" evidence="1">
    <location>
        <begin position="132"/>
        <end position="172"/>
    </location>
</feature>
<accession>A0A1B6GXF1</accession>
<protein>
    <submittedName>
        <fullName evidence="2">Uncharacterized protein</fullName>
    </submittedName>
</protein>
<dbReference type="EMBL" id="GECZ01002682">
    <property type="protein sequence ID" value="JAS67087.1"/>
    <property type="molecule type" value="Transcribed_RNA"/>
</dbReference>
<gene>
    <name evidence="2" type="ORF">g.67</name>
</gene>
<proteinExistence type="predicted"/>
<reference evidence="2" key="1">
    <citation type="submission" date="2015-11" db="EMBL/GenBank/DDBJ databases">
        <title>De novo transcriptome assembly of four potential Pierce s Disease insect vectors from Arizona vineyards.</title>
        <authorList>
            <person name="Tassone E.E."/>
        </authorList>
    </citation>
    <scope>NUCLEOTIDE SEQUENCE</scope>
</reference>
<name>A0A1B6GXF1_9HEMI</name>
<sequence>FQQDVLTTSGEIFSSTMSDKGTQMPIEVTTLNIESTLSTTSNVVSESTTISLQTTPQSEEIETTRSAIEIITRFENEPSPTSTSKIQTNVISEGETTMRGISDEITTLEPTTISIGTTTVSSTVVEITTPAETNTASEAPKAGVSAKMPKNGVEPVVPGREEPVTTQNLELW</sequence>
<organism evidence="2">
    <name type="scientific">Cuerna arida</name>
    <dbReference type="NCBI Taxonomy" id="1464854"/>
    <lineage>
        <taxon>Eukaryota</taxon>
        <taxon>Metazoa</taxon>
        <taxon>Ecdysozoa</taxon>
        <taxon>Arthropoda</taxon>
        <taxon>Hexapoda</taxon>
        <taxon>Insecta</taxon>
        <taxon>Pterygota</taxon>
        <taxon>Neoptera</taxon>
        <taxon>Paraneoptera</taxon>
        <taxon>Hemiptera</taxon>
        <taxon>Auchenorrhyncha</taxon>
        <taxon>Membracoidea</taxon>
        <taxon>Cicadellidae</taxon>
        <taxon>Cicadellinae</taxon>
        <taxon>Proconiini</taxon>
        <taxon>Cuerna</taxon>
    </lineage>
</organism>
<evidence type="ECO:0000256" key="1">
    <source>
        <dbReference type="SAM" id="MobiDB-lite"/>
    </source>
</evidence>
<evidence type="ECO:0000313" key="2">
    <source>
        <dbReference type="EMBL" id="JAS67087.1"/>
    </source>
</evidence>